<name>A0A852U1M2_9ACTN</name>
<evidence type="ECO:0000256" key="4">
    <source>
        <dbReference type="ARBA" id="ARBA00022741"/>
    </source>
</evidence>
<protein>
    <recommendedName>
        <fullName evidence="2">biotin carboxylase</fullName>
        <ecNumber evidence="2">6.3.4.14</ecNumber>
    </recommendedName>
</protein>
<keyword evidence="5 8" id="KW-0067">ATP-binding</keyword>
<dbReference type="GO" id="GO:0046872">
    <property type="term" value="F:metal ion binding"/>
    <property type="evidence" value="ECO:0007669"/>
    <property type="project" value="InterPro"/>
</dbReference>
<dbReference type="SUPFAM" id="SSF51230">
    <property type="entry name" value="Single hybrid motif"/>
    <property type="match status" value="1"/>
</dbReference>
<dbReference type="InterPro" id="IPR011764">
    <property type="entry name" value="Biotin_carboxylation_dom"/>
</dbReference>
<evidence type="ECO:0000259" key="10">
    <source>
        <dbReference type="PROSITE" id="PS50968"/>
    </source>
</evidence>
<dbReference type="Pfam" id="PF02786">
    <property type="entry name" value="CPSase_L_D2"/>
    <property type="match status" value="2"/>
</dbReference>
<dbReference type="RefSeq" id="WP_246334422.1">
    <property type="nucleotide sequence ID" value="NZ_BAAAYY010000010.1"/>
</dbReference>
<dbReference type="InterPro" id="IPR011761">
    <property type="entry name" value="ATP-grasp"/>
</dbReference>
<sequence length="811" mass="82583">MTALTGSAAETTAAESAATAGPAGAAGPPAVLVANRGEIAVRIIRTLRRLGLRSVAVHGDGDAGARHVRAADVAVRVGGASLADSYLNGPAIIAAARATGAAMIHPGYGFLSENAGFARACAEAGLTFVGPPPGAIEAMGDKIQAKRTVADAGVPLLPGFAEEAGRPMPDDELAEAAAKVGYPLLIKPSAGGGGKGMRLVREPGELVAAAAAARREAKAAFGDATLLVERFVERPRHIEVQVLADAHGNVVHLGERECSLQRRHQKIVEEAPSPLLGAAQRAAMGEAAVAAAKACGYVGAGTVEFIATGGGAAAQAAGAGSGSGHGAAEVPGGPLASSQADPRPGPPDGSADLWTAGGPDRSFDYSFLEMNTRLQVEHPVTEAVVTIGGRRGIDLVEAQLRVAMGEPLPFSQADIGFAGHAVESRVYAEDPARDFLPTGGPVLLLEEPEGTDVRVDSGLDEGTEITSAYDPMLAKVITWAPDRAGALQRMDAALAGYTLLGCGSNVAFLRRLLRHPDVAAGRLSTELTERIRPELLPDAQETPAEVYAAAALDRQLALEPTGPVVDRFDVPDGWRIGGPAWTTWRLRAPGREPVTVRVRRRAPVGPAAHGGAFEVAVDGSEPVTATAAREGAPPAADGAAAGRAGSGPPAAGPAGRDRTLVVGYAGRTVRYARVLEAGTLWLGLGGTAWQLHEETLLAPMREAESGGDGTVRSPMPGTVLSVPVRQGDSVAAGTPVVVVEAMKMEHSVTAPIDGVVTGLEVRPGQSVAMDTVLAVITPEAAPQDGTAATARSAPGASPATDTATDIQATKE</sequence>
<feature type="compositionally biased region" description="Low complexity" evidence="9">
    <location>
        <begin position="625"/>
        <end position="654"/>
    </location>
</feature>
<evidence type="ECO:0000256" key="2">
    <source>
        <dbReference type="ARBA" id="ARBA00013263"/>
    </source>
</evidence>
<dbReference type="InterPro" id="IPR001882">
    <property type="entry name" value="Biotin_BS"/>
</dbReference>
<feature type="region of interest" description="Disordered" evidence="9">
    <location>
        <begin position="779"/>
        <end position="811"/>
    </location>
</feature>
<dbReference type="SUPFAM" id="SSF51246">
    <property type="entry name" value="Rudiment single hybrid motif"/>
    <property type="match status" value="1"/>
</dbReference>
<dbReference type="InterPro" id="IPR005479">
    <property type="entry name" value="CPAse_ATP-bd"/>
</dbReference>
<evidence type="ECO:0000256" key="1">
    <source>
        <dbReference type="ARBA" id="ARBA00001953"/>
    </source>
</evidence>
<dbReference type="InterPro" id="IPR005481">
    <property type="entry name" value="BC-like_N"/>
</dbReference>
<dbReference type="EC" id="6.3.4.14" evidence="2"/>
<feature type="domain" description="Biotin carboxylation" evidence="12">
    <location>
        <begin position="27"/>
        <end position="533"/>
    </location>
</feature>
<keyword evidence="6" id="KW-0092">Biotin</keyword>
<dbReference type="InterPro" id="IPR050856">
    <property type="entry name" value="Biotin_carboxylase_complex"/>
</dbReference>
<dbReference type="Gene3D" id="3.30.470.20">
    <property type="entry name" value="ATP-grasp fold, B domain"/>
    <property type="match status" value="2"/>
</dbReference>
<dbReference type="Pfam" id="PF21139">
    <property type="entry name" value="BT_MCC_alpha"/>
    <property type="match status" value="1"/>
</dbReference>
<comment type="caution">
    <text evidence="13">The sequence shown here is derived from an EMBL/GenBank/DDBJ whole genome shotgun (WGS) entry which is preliminary data.</text>
</comment>
<evidence type="ECO:0000256" key="3">
    <source>
        <dbReference type="ARBA" id="ARBA00022598"/>
    </source>
</evidence>
<dbReference type="PROSITE" id="PS50975">
    <property type="entry name" value="ATP_GRASP"/>
    <property type="match status" value="1"/>
</dbReference>
<dbReference type="Pfam" id="PF00289">
    <property type="entry name" value="Biotin_carb_N"/>
    <property type="match status" value="1"/>
</dbReference>
<feature type="domain" description="Lipoyl-binding" evidence="10">
    <location>
        <begin position="702"/>
        <end position="777"/>
    </location>
</feature>
<evidence type="ECO:0000259" key="12">
    <source>
        <dbReference type="PROSITE" id="PS50979"/>
    </source>
</evidence>
<keyword evidence="14" id="KW-1185">Reference proteome</keyword>
<dbReference type="InterPro" id="IPR048429">
    <property type="entry name" value="MCC_alpha_BT"/>
</dbReference>
<reference evidence="13 14" key="1">
    <citation type="submission" date="2020-07" db="EMBL/GenBank/DDBJ databases">
        <title>Sequencing the genomes of 1000 actinobacteria strains.</title>
        <authorList>
            <person name="Klenk H.-P."/>
        </authorList>
    </citation>
    <scope>NUCLEOTIDE SEQUENCE [LARGE SCALE GENOMIC DNA]</scope>
    <source>
        <strain evidence="13 14">CXB654</strain>
    </source>
</reference>
<dbReference type="PROSITE" id="PS00188">
    <property type="entry name" value="BIOTIN"/>
    <property type="match status" value="1"/>
</dbReference>
<dbReference type="Pfam" id="PF02785">
    <property type="entry name" value="Biotin_carb_C"/>
    <property type="match status" value="1"/>
</dbReference>
<evidence type="ECO:0000256" key="9">
    <source>
        <dbReference type="SAM" id="MobiDB-lite"/>
    </source>
</evidence>
<dbReference type="SUPFAM" id="SSF56059">
    <property type="entry name" value="Glutathione synthetase ATP-binding domain-like"/>
    <property type="match status" value="1"/>
</dbReference>
<keyword evidence="4 8" id="KW-0547">Nucleotide-binding</keyword>
<dbReference type="PROSITE" id="PS50979">
    <property type="entry name" value="BC"/>
    <property type="match status" value="1"/>
</dbReference>
<dbReference type="InterPro" id="IPR011054">
    <property type="entry name" value="Rudment_hybrid_motif"/>
</dbReference>
<dbReference type="GO" id="GO:0005524">
    <property type="term" value="F:ATP binding"/>
    <property type="evidence" value="ECO:0007669"/>
    <property type="project" value="UniProtKB-UniRule"/>
</dbReference>
<keyword evidence="3 13" id="KW-0436">Ligase</keyword>
<evidence type="ECO:0000256" key="5">
    <source>
        <dbReference type="ARBA" id="ARBA00022840"/>
    </source>
</evidence>
<dbReference type="Gene3D" id="2.40.50.100">
    <property type="match status" value="1"/>
</dbReference>
<feature type="domain" description="ATP-grasp" evidence="11">
    <location>
        <begin position="146"/>
        <end position="404"/>
    </location>
</feature>
<dbReference type="InterPro" id="IPR005482">
    <property type="entry name" value="Biotin_COase_C"/>
</dbReference>
<feature type="region of interest" description="Disordered" evidence="9">
    <location>
        <begin position="314"/>
        <end position="356"/>
    </location>
</feature>
<dbReference type="PANTHER" id="PTHR18866:SF33">
    <property type="entry name" value="METHYLCROTONOYL-COA CARBOXYLASE SUBUNIT ALPHA, MITOCHONDRIAL-RELATED"/>
    <property type="match status" value="1"/>
</dbReference>
<evidence type="ECO:0000313" key="14">
    <source>
        <dbReference type="Proteomes" id="UP000589036"/>
    </source>
</evidence>
<dbReference type="FunFam" id="3.40.50.20:FF:000010">
    <property type="entry name" value="Propionyl-CoA carboxylase subunit alpha"/>
    <property type="match status" value="1"/>
</dbReference>
<dbReference type="CDD" id="cd06850">
    <property type="entry name" value="biotinyl_domain"/>
    <property type="match status" value="1"/>
</dbReference>
<dbReference type="Pfam" id="PF00364">
    <property type="entry name" value="Biotin_lipoyl"/>
    <property type="match status" value="1"/>
</dbReference>
<dbReference type="PROSITE" id="PS50968">
    <property type="entry name" value="BIOTINYL_LIPOYL"/>
    <property type="match status" value="1"/>
</dbReference>
<dbReference type="InterPro" id="IPR011053">
    <property type="entry name" value="Single_hybrid_motif"/>
</dbReference>
<dbReference type="PROSITE" id="PS00867">
    <property type="entry name" value="CPSASE_2"/>
    <property type="match status" value="1"/>
</dbReference>
<feature type="region of interest" description="Disordered" evidence="9">
    <location>
        <begin position="624"/>
        <end position="657"/>
    </location>
</feature>
<feature type="compositionally biased region" description="Polar residues" evidence="9">
    <location>
        <begin position="799"/>
        <end position="811"/>
    </location>
</feature>
<evidence type="ECO:0000256" key="6">
    <source>
        <dbReference type="ARBA" id="ARBA00023267"/>
    </source>
</evidence>
<dbReference type="Gene3D" id="3.30.700.40">
    <property type="match status" value="1"/>
</dbReference>
<dbReference type="InterPro" id="IPR000089">
    <property type="entry name" value="Biotin_lipoyl"/>
</dbReference>
<dbReference type="AlphaFoldDB" id="A0A852U1M2"/>
<dbReference type="EMBL" id="JACCCC010000001">
    <property type="protein sequence ID" value="NYE48873.1"/>
    <property type="molecule type" value="Genomic_DNA"/>
</dbReference>
<dbReference type="Proteomes" id="UP000589036">
    <property type="component" value="Unassembled WGS sequence"/>
</dbReference>
<evidence type="ECO:0000259" key="11">
    <source>
        <dbReference type="PROSITE" id="PS50975"/>
    </source>
</evidence>
<dbReference type="FunFam" id="2.40.50.100:FF:000003">
    <property type="entry name" value="Acetyl-CoA carboxylase biotin carboxyl carrier protein"/>
    <property type="match status" value="1"/>
</dbReference>
<proteinExistence type="predicted"/>
<comment type="catalytic activity">
    <reaction evidence="7">
        <text>N(6)-biotinyl-L-lysyl-[protein] + hydrogencarbonate + ATP = N(6)-carboxybiotinyl-L-lysyl-[protein] + ADP + phosphate + H(+)</text>
        <dbReference type="Rhea" id="RHEA:13501"/>
        <dbReference type="Rhea" id="RHEA-COMP:10505"/>
        <dbReference type="Rhea" id="RHEA-COMP:10506"/>
        <dbReference type="ChEBI" id="CHEBI:15378"/>
        <dbReference type="ChEBI" id="CHEBI:17544"/>
        <dbReference type="ChEBI" id="CHEBI:30616"/>
        <dbReference type="ChEBI" id="CHEBI:43474"/>
        <dbReference type="ChEBI" id="CHEBI:83144"/>
        <dbReference type="ChEBI" id="CHEBI:83145"/>
        <dbReference type="ChEBI" id="CHEBI:456216"/>
        <dbReference type="EC" id="6.3.4.14"/>
    </reaction>
    <physiologicalReaction direction="left-to-right" evidence="7">
        <dbReference type="Rhea" id="RHEA:13502"/>
    </physiologicalReaction>
</comment>
<evidence type="ECO:0000256" key="7">
    <source>
        <dbReference type="ARBA" id="ARBA00048501"/>
    </source>
</evidence>
<dbReference type="PROSITE" id="PS00866">
    <property type="entry name" value="CPSASE_1"/>
    <property type="match status" value="1"/>
</dbReference>
<dbReference type="SUPFAM" id="SSF52440">
    <property type="entry name" value="PreATP-grasp domain"/>
    <property type="match status" value="1"/>
</dbReference>
<organism evidence="13 14">
    <name type="scientific">Spinactinospora alkalitolerans</name>
    <dbReference type="NCBI Taxonomy" id="687207"/>
    <lineage>
        <taxon>Bacteria</taxon>
        <taxon>Bacillati</taxon>
        <taxon>Actinomycetota</taxon>
        <taxon>Actinomycetes</taxon>
        <taxon>Streptosporangiales</taxon>
        <taxon>Nocardiopsidaceae</taxon>
        <taxon>Spinactinospora</taxon>
    </lineage>
</organism>
<comment type="cofactor">
    <cofactor evidence="1">
        <name>biotin</name>
        <dbReference type="ChEBI" id="CHEBI:57586"/>
    </cofactor>
</comment>
<accession>A0A852U1M2</accession>
<gene>
    <name evidence="13" type="ORF">HDA32_003993</name>
</gene>
<evidence type="ECO:0000256" key="8">
    <source>
        <dbReference type="PROSITE-ProRule" id="PRU00409"/>
    </source>
</evidence>
<dbReference type="SMART" id="SM00878">
    <property type="entry name" value="Biotin_carb_C"/>
    <property type="match status" value="1"/>
</dbReference>
<dbReference type="PANTHER" id="PTHR18866">
    <property type="entry name" value="CARBOXYLASE:PYRUVATE/ACETYL-COA/PROPIONYL-COA CARBOXYLASE"/>
    <property type="match status" value="1"/>
</dbReference>
<dbReference type="GO" id="GO:0004075">
    <property type="term" value="F:biotin carboxylase activity"/>
    <property type="evidence" value="ECO:0007669"/>
    <property type="project" value="UniProtKB-EC"/>
</dbReference>
<dbReference type="InterPro" id="IPR016185">
    <property type="entry name" value="PreATP-grasp_dom_sf"/>
</dbReference>
<evidence type="ECO:0000313" key="13">
    <source>
        <dbReference type="EMBL" id="NYE48873.1"/>
    </source>
</evidence>